<evidence type="ECO:0000256" key="1">
    <source>
        <dbReference type="SAM" id="MobiDB-lite"/>
    </source>
</evidence>
<evidence type="ECO:0000313" key="4">
    <source>
        <dbReference type="Proteomes" id="UP000095767"/>
    </source>
</evidence>
<feature type="signal peptide" evidence="2">
    <location>
        <begin position="1"/>
        <end position="20"/>
    </location>
</feature>
<evidence type="ECO:0000313" key="3">
    <source>
        <dbReference type="EMBL" id="OEL13917.1"/>
    </source>
</evidence>
<protein>
    <submittedName>
        <fullName evidence="3">Uncharacterized protein</fullName>
    </submittedName>
</protein>
<feature type="region of interest" description="Disordered" evidence="1">
    <location>
        <begin position="51"/>
        <end position="82"/>
    </location>
</feature>
<dbReference type="Proteomes" id="UP000095767">
    <property type="component" value="Unassembled WGS sequence"/>
</dbReference>
<keyword evidence="2" id="KW-0732">Signal</keyword>
<keyword evidence="4" id="KW-1185">Reference proteome</keyword>
<dbReference type="AlphaFoldDB" id="A0A1E5UM25"/>
<dbReference type="EMBL" id="LWDX02071805">
    <property type="protein sequence ID" value="OEL13917.1"/>
    <property type="molecule type" value="Genomic_DNA"/>
</dbReference>
<feature type="chain" id="PRO_5009187213" evidence="2">
    <location>
        <begin position="21"/>
        <end position="82"/>
    </location>
</feature>
<name>A0A1E5UM25_9POAL</name>
<gene>
    <name evidence="3" type="ORF">BAE44_0025064</name>
</gene>
<sequence>MVRVAAVAVLLMQCCNVILAARPVPPAAAAGDDGGRWQLRQQGAVALTMQGLEGPKCPGQGNGSGNQDRSHATPGSCPPPAK</sequence>
<proteinExistence type="predicted"/>
<organism evidence="3 4">
    <name type="scientific">Dichanthelium oligosanthes</name>
    <dbReference type="NCBI Taxonomy" id="888268"/>
    <lineage>
        <taxon>Eukaryota</taxon>
        <taxon>Viridiplantae</taxon>
        <taxon>Streptophyta</taxon>
        <taxon>Embryophyta</taxon>
        <taxon>Tracheophyta</taxon>
        <taxon>Spermatophyta</taxon>
        <taxon>Magnoliopsida</taxon>
        <taxon>Liliopsida</taxon>
        <taxon>Poales</taxon>
        <taxon>Poaceae</taxon>
        <taxon>PACMAD clade</taxon>
        <taxon>Panicoideae</taxon>
        <taxon>Panicodae</taxon>
        <taxon>Paniceae</taxon>
        <taxon>Dichantheliinae</taxon>
        <taxon>Dichanthelium</taxon>
    </lineage>
</organism>
<comment type="caution">
    <text evidence="3">The sequence shown here is derived from an EMBL/GenBank/DDBJ whole genome shotgun (WGS) entry which is preliminary data.</text>
</comment>
<evidence type="ECO:0000256" key="2">
    <source>
        <dbReference type="SAM" id="SignalP"/>
    </source>
</evidence>
<accession>A0A1E5UM25</accession>
<reference evidence="3 4" key="1">
    <citation type="submission" date="2016-09" db="EMBL/GenBank/DDBJ databases">
        <title>The draft genome of Dichanthelium oligosanthes: A C3 panicoid grass species.</title>
        <authorList>
            <person name="Studer A.J."/>
            <person name="Schnable J.C."/>
            <person name="Brutnell T.P."/>
        </authorList>
    </citation>
    <scope>NUCLEOTIDE SEQUENCE [LARGE SCALE GENOMIC DNA]</scope>
    <source>
        <strain evidence="4">cv. Kellogg 1175</strain>
        <tissue evidence="3">Leaf</tissue>
    </source>
</reference>